<dbReference type="GeneID" id="54491128"/>
<dbReference type="RefSeq" id="XP_033598656.1">
    <property type="nucleotide sequence ID" value="XM_033750074.1"/>
</dbReference>
<feature type="region of interest" description="Disordered" evidence="2">
    <location>
        <begin position="387"/>
        <end position="428"/>
    </location>
</feature>
<evidence type="ECO:0000256" key="2">
    <source>
        <dbReference type="SAM" id="MobiDB-lite"/>
    </source>
</evidence>
<feature type="region of interest" description="Disordered" evidence="2">
    <location>
        <begin position="1"/>
        <end position="81"/>
    </location>
</feature>
<feature type="compositionally biased region" description="Acidic residues" evidence="2">
    <location>
        <begin position="211"/>
        <end position="224"/>
    </location>
</feature>
<feature type="region of interest" description="Disordered" evidence="2">
    <location>
        <begin position="474"/>
        <end position="507"/>
    </location>
</feature>
<evidence type="ECO:0000313" key="4">
    <source>
        <dbReference type="Proteomes" id="UP000799437"/>
    </source>
</evidence>
<dbReference type="Proteomes" id="UP000799437">
    <property type="component" value="Unassembled WGS sequence"/>
</dbReference>
<feature type="region of interest" description="Disordered" evidence="2">
    <location>
        <begin position="95"/>
        <end position="117"/>
    </location>
</feature>
<dbReference type="OrthoDB" id="5377009at2759"/>
<feature type="coiled-coil region" evidence="1">
    <location>
        <begin position="302"/>
        <end position="385"/>
    </location>
</feature>
<feature type="region of interest" description="Disordered" evidence="2">
    <location>
        <begin position="208"/>
        <end position="228"/>
    </location>
</feature>
<reference evidence="3" key="1">
    <citation type="journal article" date="2020" name="Stud. Mycol.">
        <title>101 Dothideomycetes genomes: a test case for predicting lifestyles and emergence of pathogens.</title>
        <authorList>
            <person name="Haridas S."/>
            <person name="Albert R."/>
            <person name="Binder M."/>
            <person name="Bloem J."/>
            <person name="Labutti K."/>
            <person name="Salamov A."/>
            <person name="Andreopoulos B."/>
            <person name="Baker S."/>
            <person name="Barry K."/>
            <person name="Bills G."/>
            <person name="Bluhm B."/>
            <person name="Cannon C."/>
            <person name="Castanera R."/>
            <person name="Culley D."/>
            <person name="Daum C."/>
            <person name="Ezra D."/>
            <person name="Gonzalez J."/>
            <person name="Henrissat B."/>
            <person name="Kuo A."/>
            <person name="Liang C."/>
            <person name="Lipzen A."/>
            <person name="Lutzoni F."/>
            <person name="Magnuson J."/>
            <person name="Mondo S."/>
            <person name="Nolan M."/>
            <person name="Ohm R."/>
            <person name="Pangilinan J."/>
            <person name="Park H.-J."/>
            <person name="Ramirez L."/>
            <person name="Alfaro M."/>
            <person name="Sun H."/>
            <person name="Tritt A."/>
            <person name="Yoshinaga Y."/>
            <person name="Zwiers L.-H."/>
            <person name="Turgeon B."/>
            <person name="Goodwin S."/>
            <person name="Spatafora J."/>
            <person name="Crous P."/>
            <person name="Grigoriev I."/>
        </authorList>
    </citation>
    <scope>NUCLEOTIDE SEQUENCE</scope>
    <source>
        <strain evidence="3">CBS 121739</strain>
    </source>
</reference>
<feature type="compositionally biased region" description="Low complexity" evidence="2">
    <location>
        <begin position="18"/>
        <end position="29"/>
    </location>
</feature>
<feature type="compositionally biased region" description="Polar residues" evidence="2">
    <location>
        <begin position="408"/>
        <end position="428"/>
    </location>
</feature>
<sequence>MYPSSSSTSHGHQHRHQNQNQQQQQQQQQKQHDQFQHSHTRHHSTSSATACSLRSGHGLILRQHPPPTPSHASSLDDNNFDDINLSVPSAAFHQTDTRYQPGPSPFDDYTQPPSHTQRSLTNTFLDNCRPFVNQAASTIQQTSKGALHSPTKSLASFISLRGSKIAEEDQEQDRPVSAKRNSKFGALFVGASAHVNLGLVPSKTPRHLHVDEEEEEGEDSDDDMFTTRNSTAPTLQRRTTSQSATNKFSWLLPSVGVKGPRVSQPARTEDSSDELLTLNVQHALFPHGPTDPLDPASFNDLLEAAENLLQRYQSAYRSQAEQIAELKAEQSVQDEECDELETRSRHLKIQLDDMSARAAEQDAEMQSLQQQLQKERQLRIAEEEARLRRRTSYDQRDDPAWSRRQAKRTSNSAISFTDSGFDSDSEGTASSAASLAHVEACSPNWTSYHHTLTPPSTCTLASLQNAQPQEAIAMSLTPTRSLQPSRQQVTSRKMPMHHTRFGDDETDSLRQQSGAFNVIRTVRQENAQLSLQLQACDDAVDDVLDYIRSLGV</sequence>
<organism evidence="3 4">
    <name type="scientific">Pseudovirgaria hyperparasitica</name>
    <dbReference type="NCBI Taxonomy" id="470096"/>
    <lineage>
        <taxon>Eukaryota</taxon>
        <taxon>Fungi</taxon>
        <taxon>Dikarya</taxon>
        <taxon>Ascomycota</taxon>
        <taxon>Pezizomycotina</taxon>
        <taxon>Dothideomycetes</taxon>
        <taxon>Dothideomycetes incertae sedis</taxon>
        <taxon>Acrospermales</taxon>
        <taxon>Acrospermaceae</taxon>
        <taxon>Pseudovirgaria</taxon>
    </lineage>
</organism>
<evidence type="ECO:0000256" key="1">
    <source>
        <dbReference type="SAM" id="Coils"/>
    </source>
</evidence>
<dbReference type="EMBL" id="ML996576">
    <property type="protein sequence ID" value="KAF2756205.1"/>
    <property type="molecule type" value="Genomic_DNA"/>
</dbReference>
<proteinExistence type="predicted"/>
<keyword evidence="4" id="KW-1185">Reference proteome</keyword>
<dbReference type="AlphaFoldDB" id="A0A6A6W109"/>
<evidence type="ECO:0000313" key="3">
    <source>
        <dbReference type="EMBL" id="KAF2756205.1"/>
    </source>
</evidence>
<gene>
    <name evidence="3" type="ORF">EJ05DRAFT_93437</name>
</gene>
<keyword evidence="1" id="KW-0175">Coiled coil</keyword>
<name>A0A6A6W109_9PEZI</name>
<protein>
    <submittedName>
        <fullName evidence="3">Uncharacterized protein</fullName>
    </submittedName>
</protein>
<feature type="compositionally biased region" description="Polar residues" evidence="2">
    <location>
        <begin position="476"/>
        <end position="491"/>
    </location>
</feature>
<accession>A0A6A6W109</accession>
<feature type="compositionally biased region" description="Basic and acidic residues" evidence="2">
    <location>
        <begin position="387"/>
        <end position="401"/>
    </location>
</feature>